<dbReference type="EMBL" id="GL891304">
    <property type="protein sequence ID" value="EGO57523.1"/>
    <property type="molecule type" value="Genomic_DNA"/>
</dbReference>
<evidence type="ECO:0000313" key="3">
    <source>
        <dbReference type="Proteomes" id="UP000008065"/>
    </source>
</evidence>
<dbReference type="RefSeq" id="XP_009850630.1">
    <property type="nucleotide sequence ID" value="XM_009852328.1"/>
</dbReference>
<feature type="region of interest" description="Disordered" evidence="1">
    <location>
        <begin position="131"/>
        <end position="161"/>
    </location>
</feature>
<protein>
    <submittedName>
        <fullName evidence="2">Uncharacterized protein</fullName>
    </submittedName>
</protein>
<dbReference type="GeneID" id="20821665"/>
<keyword evidence="3" id="KW-1185">Reference proteome</keyword>
<dbReference type="InterPro" id="IPR038883">
    <property type="entry name" value="AN11006-like"/>
</dbReference>
<dbReference type="AlphaFoldDB" id="F8ML48"/>
<gene>
    <name evidence="2" type="ORF">NEUTE1DRAFT_100432</name>
</gene>
<reference evidence="3" key="1">
    <citation type="journal article" date="2011" name="Genetics">
        <title>Massive changes in genome architecture accompany the transition to self-fertility in the filamentous fungus Neurospora tetrasperma.</title>
        <authorList>
            <person name="Ellison C.E."/>
            <person name="Stajich J.E."/>
            <person name="Jacobson D.J."/>
            <person name="Natvig D.O."/>
            <person name="Lapidus A."/>
            <person name="Foster B."/>
            <person name="Aerts A."/>
            <person name="Riley R."/>
            <person name="Lindquist E.A."/>
            <person name="Grigoriev I.V."/>
            <person name="Taylor J.W."/>
        </authorList>
    </citation>
    <scope>NUCLEOTIDE SEQUENCE [LARGE SCALE GENOMIC DNA]</scope>
    <source>
        <strain evidence="3">FGSC 2508 / P0657</strain>
    </source>
</reference>
<proteinExistence type="predicted"/>
<dbReference type="VEuPathDB" id="FungiDB:NEUTE1DRAFT_100432"/>
<evidence type="ECO:0000313" key="2">
    <source>
        <dbReference type="EMBL" id="EGO57523.1"/>
    </source>
</evidence>
<sequence length="392" mass="45288">MCLTDERKFPFFSLPAEVRCMVYRAILTMTSTITRSTKEHLKNDEQPTQASQQLEQITNFNNLACSCKQIRSELFYEHVAYVLPLTQVHLGSAYRTPTPSALALTHNKILQQLQFSTFLTQHIYHQLTSTSASGPVLSGSGPGVAEEAEEEAEEWNDSDNDSDEGYYEFAHFFCSFCWEDLMTLPPTLEKEATEWYQRRRVEEEQYERTGIWEKMEEEYKGGDESKGSCDCARDRDVVQRGNHPGGLRWLLKLQQLTSLELVFTDARYNAMQRFTRSGFALPVPAEEDSDDEEDGGNDEFMDWFCLDCWELLMGLPHTLEKVVFKVWRGADENGEAAVPVVRETWEVMKWFRRMKVLEERYQRRLHLNVKDGVEDAVVVVEEEVDGTANVPH</sequence>
<dbReference type="Proteomes" id="UP000008065">
    <property type="component" value="Unassembled WGS sequence"/>
</dbReference>
<dbReference type="OrthoDB" id="10423982at2759"/>
<organism evidence="2 3">
    <name type="scientific">Neurospora tetrasperma (strain FGSC 2508 / ATCC MYA-4615 / P0657)</name>
    <dbReference type="NCBI Taxonomy" id="510951"/>
    <lineage>
        <taxon>Eukaryota</taxon>
        <taxon>Fungi</taxon>
        <taxon>Dikarya</taxon>
        <taxon>Ascomycota</taxon>
        <taxon>Pezizomycotina</taxon>
        <taxon>Sordariomycetes</taxon>
        <taxon>Sordariomycetidae</taxon>
        <taxon>Sordariales</taxon>
        <taxon>Sordariaceae</taxon>
        <taxon>Neurospora</taxon>
    </lineage>
</organism>
<feature type="compositionally biased region" description="Low complexity" evidence="1">
    <location>
        <begin position="131"/>
        <end position="145"/>
    </location>
</feature>
<dbReference type="PANTHER" id="PTHR42085:SF8">
    <property type="entry name" value="F-BOX DOMAIN-CONTAINING PROTEIN"/>
    <property type="match status" value="1"/>
</dbReference>
<dbReference type="PANTHER" id="PTHR42085">
    <property type="entry name" value="F-BOX DOMAIN-CONTAINING PROTEIN"/>
    <property type="match status" value="1"/>
</dbReference>
<dbReference type="HOGENOM" id="CLU_036737_0_0_1"/>
<name>F8ML48_NEUT8</name>
<evidence type="ECO:0000256" key="1">
    <source>
        <dbReference type="SAM" id="MobiDB-lite"/>
    </source>
</evidence>
<dbReference type="KEGG" id="nte:NEUTE1DRAFT100432"/>
<feature type="compositionally biased region" description="Acidic residues" evidence="1">
    <location>
        <begin position="146"/>
        <end position="161"/>
    </location>
</feature>
<accession>F8ML48</accession>